<dbReference type="EMBL" id="GCKF01032296">
    <property type="protein sequence ID" value="JAG97608.1"/>
    <property type="molecule type" value="Transcribed_RNA"/>
</dbReference>
<sequence>MAGESFNSTLFHGDICLGEVNILPQYEDLNLVDAVKDVIRISHLSPSSERCPPLAVLHTITSGGVFVKMELKEPQLQSDQSPLKQLYTTCLREAKTAIVPIGGKELHLVAMLSKSRRDQMPCFWGYYVPSAMYNACLGMLNLRCLAIVFDLDETLIVANTLRSFEDRIDALQRKITAELDPQRVHGMLAELKRYQEDKVLLKQYADTDQIFDSGRIIRSESEVVPPLSDKSHPIVRPLIRLPDRNMILTRINPNVRDTSVLVRLRPAWDELRTYLTFKGRKRFEVYICTMSERDYALEMWRLLDGEARLIHPGELFNRVLCVKPGLRKSLINVFHDGICHPKMAMVIDDRLKVWEDKDQPRVHVVPAFAPYYAPQAETSCAVPVLCVARNVACNVRGGFFKDFDEGLLQRIAEVFYEADIKNLPPAPDVSNYLMSDDDQNVNRDLPLPEGMADSEVERRLNPQESNAPMEIETTSNGVENQGLKIIACPPDQLPIAPLSSIPGRLSRTDPSTEHIQEYSHGIQAVKPFNPQTVNALESNVQGSPIREEGEVPESELDPDTRRRLLILQHGQDTGKHSSPDPPLPIRPVQLTLPPAQAPGGWLGAEEEMSPRELTRPSQGLPIQPDSHSFENRLQQPPFYHGVENSLAIDRCMEEPKRRPPDEGFFGDDRVKNNHIIPDSFSHSEDEESSMNRMPSNFNPGGTNAPTLNSVGALQEIASKCGTKVEFNSLLDKTMELQFTVEVLFSGEKVGAGIGRTKKEAQIRAADDALRYMASQYMSQPVPLGAGAGRGQTDSSFHAWSEDEGLRETCNSMGFAGASKEDDVPVASTSGQSKYVEQRLSEDSKRSYNAIDTLKEMCTMEGLSLVFIDPEVGVLNRKDACARVDVAGQILGKGSGPTWEAAKLQAAEEALRNFKSTFSQCTQKRLSSPRLMSVPPNKRLKITEISRGAPRIPPSPRRYAKNGPPIP</sequence>
<dbReference type="SUPFAM" id="SSF54768">
    <property type="entry name" value="dsRNA-binding domain-like"/>
    <property type="match status" value="2"/>
</dbReference>
<feature type="region of interest" description="Disordered" evidence="16">
    <location>
        <begin position="817"/>
        <end position="837"/>
    </location>
</feature>
<feature type="domain" description="DRBM" evidence="17">
    <location>
        <begin position="848"/>
        <end position="915"/>
    </location>
</feature>
<evidence type="ECO:0000256" key="2">
    <source>
        <dbReference type="ARBA" id="ARBA00001941"/>
    </source>
</evidence>
<dbReference type="Gene3D" id="3.30.160.20">
    <property type="match status" value="2"/>
</dbReference>
<feature type="domain" description="DRBM" evidence="17">
    <location>
        <begin position="708"/>
        <end position="774"/>
    </location>
</feature>
<evidence type="ECO:0000256" key="4">
    <source>
        <dbReference type="ARBA" id="ARBA00004123"/>
    </source>
</evidence>
<dbReference type="InterPro" id="IPR039189">
    <property type="entry name" value="Fcp1"/>
</dbReference>
<keyword evidence="11" id="KW-0804">Transcription</keyword>
<dbReference type="SUPFAM" id="SSF56784">
    <property type="entry name" value="HAD-like"/>
    <property type="match status" value="1"/>
</dbReference>
<dbReference type="PROSITE" id="PS50969">
    <property type="entry name" value="FCP1"/>
    <property type="match status" value="1"/>
</dbReference>
<accession>A0A0D6R5Q7</accession>
<organism evidence="19">
    <name type="scientific">Araucaria cunninghamii</name>
    <name type="common">Hoop pine</name>
    <name type="synonym">Moreton Bay pine</name>
    <dbReference type="NCBI Taxonomy" id="56994"/>
    <lineage>
        <taxon>Eukaryota</taxon>
        <taxon>Viridiplantae</taxon>
        <taxon>Streptophyta</taxon>
        <taxon>Embryophyta</taxon>
        <taxon>Tracheophyta</taxon>
        <taxon>Spermatophyta</taxon>
        <taxon>Pinopsida</taxon>
        <taxon>Pinidae</taxon>
        <taxon>Conifers II</taxon>
        <taxon>Araucariales</taxon>
        <taxon>Araucariaceae</taxon>
        <taxon>Araucaria</taxon>
    </lineage>
</organism>
<keyword evidence="7" id="KW-0479">Metal-binding</keyword>
<feature type="region of interest" description="Disordered" evidence="16">
    <location>
        <begin position="942"/>
        <end position="966"/>
    </location>
</feature>
<evidence type="ECO:0000256" key="16">
    <source>
        <dbReference type="SAM" id="MobiDB-lite"/>
    </source>
</evidence>
<comment type="cofactor">
    <cofactor evidence="2">
        <name>Co(2+)</name>
        <dbReference type="ChEBI" id="CHEBI:48828"/>
    </cofactor>
</comment>
<evidence type="ECO:0000256" key="5">
    <source>
        <dbReference type="ARBA" id="ARBA00013081"/>
    </source>
</evidence>
<evidence type="ECO:0000256" key="8">
    <source>
        <dbReference type="ARBA" id="ARBA00022801"/>
    </source>
</evidence>
<dbReference type="PROSITE" id="PS50137">
    <property type="entry name" value="DS_RBD"/>
    <property type="match status" value="2"/>
</dbReference>
<evidence type="ECO:0000256" key="10">
    <source>
        <dbReference type="ARBA" id="ARBA00023015"/>
    </source>
</evidence>
<dbReference type="InterPro" id="IPR004274">
    <property type="entry name" value="FCP1_dom"/>
</dbReference>
<comment type="catalytic activity">
    <reaction evidence="13">
        <text>O-phospho-L-seryl-[protein] + H2O = L-seryl-[protein] + phosphate</text>
        <dbReference type="Rhea" id="RHEA:20629"/>
        <dbReference type="Rhea" id="RHEA-COMP:9863"/>
        <dbReference type="Rhea" id="RHEA-COMP:11604"/>
        <dbReference type="ChEBI" id="CHEBI:15377"/>
        <dbReference type="ChEBI" id="CHEBI:29999"/>
        <dbReference type="ChEBI" id="CHEBI:43474"/>
        <dbReference type="ChEBI" id="CHEBI:83421"/>
        <dbReference type="EC" id="3.1.3.16"/>
    </reaction>
</comment>
<evidence type="ECO:0000256" key="11">
    <source>
        <dbReference type="ARBA" id="ARBA00023163"/>
    </source>
</evidence>
<evidence type="ECO:0000256" key="7">
    <source>
        <dbReference type="ARBA" id="ARBA00022723"/>
    </source>
</evidence>
<name>A0A0D6R5Q7_ARACU</name>
<dbReference type="FunFam" id="3.40.50.1000:FF:000035">
    <property type="entry name" value="RNA polymerase II C-terminal domain phosphatase-like 1"/>
    <property type="match status" value="1"/>
</dbReference>
<evidence type="ECO:0000259" key="17">
    <source>
        <dbReference type="PROSITE" id="PS50137"/>
    </source>
</evidence>
<evidence type="ECO:0000259" key="18">
    <source>
        <dbReference type="PROSITE" id="PS50969"/>
    </source>
</evidence>
<feature type="domain" description="FCP1 homology" evidence="18">
    <location>
        <begin position="140"/>
        <end position="391"/>
    </location>
</feature>
<dbReference type="SMART" id="SM00577">
    <property type="entry name" value="CPDc"/>
    <property type="match status" value="1"/>
</dbReference>
<dbReference type="GO" id="GO:0046872">
    <property type="term" value="F:metal ion binding"/>
    <property type="evidence" value="ECO:0007669"/>
    <property type="project" value="UniProtKB-KW"/>
</dbReference>
<dbReference type="GO" id="GO:0045892">
    <property type="term" value="P:negative regulation of DNA-templated transcription"/>
    <property type="evidence" value="ECO:0007669"/>
    <property type="project" value="UniProtKB-ARBA"/>
</dbReference>
<comment type="cofactor">
    <cofactor evidence="3">
        <name>Mg(2+)</name>
        <dbReference type="ChEBI" id="CHEBI:18420"/>
    </cofactor>
</comment>
<evidence type="ECO:0000256" key="14">
    <source>
        <dbReference type="ARBA" id="ARBA00048336"/>
    </source>
</evidence>
<comment type="catalytic activity">
    <reaction evidence="14">
        <text>O-phospho-L-threonyl-[protein] + H2O = L-threonyl-[protein] + phosphate</text>
        <dbReference type="Rhea" id="RHEA:47004"/>
        <dbReference type="Rhea" id="RHEA-COMP:11060"/>
        <dbReference type="Rhea" id="RHEA-COMP:11605"/>
        <dbReference type="ChEBI" id="CHEBI:15377"/>
        <dbReference type="ChEBI" id="CHEBI:30013"/>
        <dbReference type="ChEBI" id="CHEBI:43474"/>
        <dbReference type="ChEBI" id="CHEBI:61977"/>
        <dbReference type="EC" id="3.1.3.16"/>
    </reaction>
</comment>
<dbReference type="InterPro" id="IPR023214">
    <property type="entry name" value="HAD_sf"/>
</dbReference>
<comment type="cofactor">
    <cofactor evidence="1">
        <name>Mn(2+)</name>
        <dbReference type="ChEBI" id="CHEBI:29035"/>
    </cofactor>
</comment>
<keyword evidence="8" id="KW-0378">Hydrolase</keyword>
<evidence type="ECO:0000256" key="1">
    <source>
        <dbReference type="ARBA" id="ARBA00001936"/>
    </source>
</evidence>
<dbReference type="AlphaFoldDB" id="A0A0D6R5Q7"/>
<dbReference type="InterPro" id="IPR014720">
    <property type="entry name" value="dsRBD_dom"/>
</dbReference>
<evidence type="ECO:0000256" key="6">
    <source>
        <dbReference type="ARBA" id="ARBA00022473"/>
    </source>
</evidence>
<keyword evidence="12" id="KW-0539">Nucleus</keyword>
<keyword evidence="10" id="KW-0805">Transcription regulation</keyword>
<dbReference type="SMART" id="SM00358">
    <property type="entry name" value="DSRM"/>
    <property type="match status" value="2"/>
</dbReference>
<dbReference type="Pfam" id="PF03031">
    <property type="entry name" value="NIF"/>
    <property type="match status" value="1"/>
</dbReference>
<dbReference type="Pfam" id="PF00035">
    <property type="entry name" value="dsrm"/>
    <property type="match status" value="1"/>
</dbReference>
<dbReference type="EC" id="3.1.3.16" evidence="5"/>
<dbReference type="GO" id="GO:0005634">
    <property type="term" value="C:nucleus"/>
    <property type="evidence" value="ECO:0007669"/>
    <property type="project" value="UniProtKB-SubCell"/>
</dbReference>
<dbReference type="Gene3D" id="3.40.50.1000">
    <property type="entry name" value="HAD superfamily/HAD-like"/>
    <property type="match status" value="1"/>
</dbReference>
<keyword evidence="6" id="KW-0217">Developmental protein</keyword>
<dbReference type="GO" id="GO:0003723">
    <property type="term" value="F:RNA binding"/>
    <property type="evidence" value="ECO:0007669"/>
    <property type="project" value="UniProtKB-UniRule"/>
</dbReference>
<feature type="region of interest" description="Disordered" evidence="16">
    <location>
        <begin position="539"/>
        <end position="559"/>
    </location>
</feature>
<evidence type="ECO:0000256" key="9">
    <source>
        <dbReference type="ARBA" id="ARBA00022884"/>
    </source>
</evidence>
<evidence type="ECO:0000313" key="19">
    <source>
        <dbReference type="EMBL" id="JAG97608.1"/>
    </source>
</evidence>
<reference evidence="19" key="1">
    <citation type="submission" date="2015-03" db="EMBL/GenBank/DDBJ databases">
        <title>A transcriptome of Araucaria cunninghamii, an australian fine timber species.</title>
        <authorList>
            <person name="Jing Yi C.J.Y."/>
            <person name="Yin San L.Y.S."/>
            <person name="Abdul Karim S.S."/>
            <person name="Wan Azmi N.N."/>
            <person name="Hercus R.R."/>
            <person name="Croft L.L."/>
        </authorList>
    </citation>
    <scope>NUCLEOTIDE SEQUENCE</scope>
    <source>
        <strain evidence="19">MI0301</strain>
        <tissue evidence="19">Leaf</tissue>
    </source>
</reference>
<proteinExistence type="predicted"/>
<comment type="subcellular location">
    <subcellularLocation>
        <location evidence="4">Nucleus</location>
    </subcellularLocation>
</comment>
<dbReference type="GO" id="GO:0008420">
    <property type="term" value="F:RNA polymerase II CTD heptapeptide repeat phosphatase activity"/>
    <property type="evidence" value="ECO:0007669"/>
    <property type="project" value="InterPro"/>
</dbReference>
<evidence type="ECO:0000256" key="15">
    <source>
        <dbReference type="PROSITE-ProRule" id="PRU00266"/>
    </source>
</evidence>
<evidence type="ECO:0000256" key="3">
    <source>
        <dbReference type="ARBA" id="ARBA00001946"/>
    </source>
</evidence>
<dbReference type="InterPro" id="IPR036412">
    <property type="entry name" value="HAD-like_sf"/>
</dbReference>
<dbReference type="PANTHER" id="PTHR23081">
    <property type="entry name" value="RNA POLYMERASE II CTD PHOSPHATASE"/>
    <property type="match status" value="1"/>
</dbReference>
<dbReference type="GO" id="GO:0009755">
    <property type="term" value="P:hormone-mediated signaling pathway"/>
    <property type="evidence" value="ECO:0007669"/>
    <property type="project" value="UniProtKB-ARBA"/>
</dbReference>
<evidence type="ECO:0000256" key="13">
    <source>
        <dbReference type="ARBA" id="ARBA00047761"/>
    </source>
</evidence>
<evidence type="ECO:0000256" key="12">
    <source>
        <dbReference type="ARBA" id="ARBA00023242"/>
    </source>
</evidence>
<dbReference type="PANTHER" id="PTHR23081:SF0">
    <property type="entry name" value="RNA POLYMERASE II C-TERMINAL DOMAIN PHOSPHATASE-LIKE 1"/>
    <property type="match status" value="1"/>
</dbReference>
<protein>
    <recommendedName>
        <fullName evidence="5">protein-serine/threonine phosphatase</fullName>
        <ecNumber evidence="5">3.1.3.16</ecNumber>
    </recommendedName>
</protein>
<dbReference type="FunFam" id="3.30.160.20:FF:000035">
    <property type="entry name" value="RNA polymerase II C-terminal domain phosphatase-like 2"/>
    <property type="match status" value="1"/>
</dbReference>
<keyword evidence="9 15" id="KW-0694">RNA-binding</keyword>